<feature type="transmembrane region" description="Helical" evidence="1">
    <location>
        <begin position="6"/>
        <end position="28"/>
    </location>
</feature>
<evidence type="ECO:0000313" key="2">
    <source>
        <dbReference type="EMBL" id="GAL86024.1"/>
    </source>
</evidence>
<organism evidence="2 3">
    <name type="scientific">Sporocytophaga myxococcoides</name>
    <dbReference type="NCBI Taxonomy" id="153721"/>
    <lineage>
        <taxon>Bacteria</taxon>
        <taxon>Pseudomonadati</taxon>
        <taxon>Bacteroidota</taxon>
        <taxon>Cytophagia</taxon>
        <taxon>Cytophagales</taxon>
        <taxon>Cytophagaceae</taxon>
        <taxon>Sporocytophaga</taxon>
    </lineage>
</organism>
<sequence>MIKESIAALVEYLGSGFPVFIFLILSNFNQYSNNPLRKIFKAKARTCLRMGI</sequence>
<reference evidence="2 3" key="1">
    <citation type="submission" date="2014-09" db="EMBL/GenBank/DDBJ databases">
        <title>Sporocytophaga myxococcoides PG-01 genome sequencing.</title>
        <authorList>
            <person name="Liu L."/>
            <person name="Gao P.J."/>
            <person name="Chen G.J."/>
            <person name="Wang L.S."/>
        </authorList>
    </citation>
    <scope>NUCLEOTIDE SEQUENCE [LARGE SCALE GENOMIC DNA]</scope>
    <source>
        <strain evidence="2 3">PG-01</strain>
    </source>
</reference>
<keyword evidence="1" id="KW-0472">Membrane</keyword>
<evidence type="ECO:0000256" key="1">
    <source>
        <dbReference type="SAM" id="Phobius"/>
    </source>
</evidence>
<proteinExistence type="predicted"/>
<protein>
    <submittedName>
        <fullName evidence="2">Uncharacterized protein</fullName>
    </submittedName>
</protein>
<keyword evidence="3" id="KW-1185">Reference proteome</keyword>
<evidence type="ECO:0000313" key="3">
    <source>
        <dbReference type="Proteomes" id="UP000030185"/>
    </source>
</evidence>
<keyword evidence="1" id="KW-0812">Transmembrane</keyword>
<gene>
    <name evidence="2" type="ORF">MYP_3253</name>
</gene>
<dbReference type="AlphaFoldDB" id="A0A098LHU9"/>
<dbReference type="Proteomes" id="UP000030185">
    <property type="component" value="Unassembled WGS sequence"/>
</dbReference>
<keyword evidence="1" id="KW-1133">Transmembrane helix</keyword>
<dbReference type="EMBL" id="BBLT01000006">
    <property type="protein sequence ID" value="GAL86024.1"/>
    <property type="molecule type" value="Genomic_DNA"/>
</dbReference>
<accession>A0A098LHU9</accession>
<dbReference type="STRING" id="153721.MYP_3253"/>
<name>A0A098LHU9_9BACT</name>
<comment type="caution">
    <text evidence="2">The sequence shown here is derived from an EMBL/GenBank/DDBJ whole genome shotgun (WGS) entry which is preliminary data.</text>
</comment>